<accession>A0A1I1JWH1</accession>
<dbReference type="RefSeq" id="WP_074961310.1">
    <property type="nucleotide sequence ID" value="NZ_FOKQ01000014.1"/>
</dbReference>
<reference evidence="1 2" key="1">
    <citation type="submission" date="2016-10" db="EMBL/GenBank/DDBJ databases">
        <authorList>
            <person name="de Groot N.N."/>
        </authorList>
    </citation>
    <scope>NUCLEOTIDE SEQUENCE [LARGE SCALE GENOMIC DNA]</scope>
    <source>
        <strain evidence="1 2">AR67</strain>
    </source>
</reference>
<proteinExistence type="predicted"/>
<dbReference type="EMBL" id="FOKQ01000014">
    <property type="protein sequence ID" value="SFC52601.1"/>
    <property type="molecule type" value="Genomic_DNA"/>
</dbReference>
<gene>
    <name evidence="1" type="ORF">SAMN02910406_01884</name>
</gene>
<dbReference type="OrthoDB" id="3229531at2"/>
<sequence length="419" mass="49187">MSDSIKSPAISGYIDWLGHIEYRLAGNTFTYTKKSYRLIDEIFAMLRLIEPVNKNGNRELWFTSERGSINDFRELEDAIAEGEVENAEELEEWWLESYPEEVQWYHLVAVEDTETGYKTILLNNRQVIEVDPRKEHGFENDITEFAEWLLESVNKCIDELKAGTYNDSINKGVPYEHRTGTIMRRDLYDIFPDMREDFLKNISKAEIREFTELASQQKRYDNMPRMQKFTANEFYKCCALGYKANNYEYTELSPKEQYYKHSDGRDDGLGEIDGDSVDEFIRWYHETQIGHPWEVCRGGNSTHISLYVYHDERGFYLSIAGESESRCVEAVKFYLAIKEAGYPVYIHNANELIARFNETEMIGVVPEGVIPRYCGHYFPHEKIISFMNLPFEESDKVAEKCIWQPLNEIRLLHDQRIGE</sequence>
<evidence type="ECO:0000313" key="2">
    <source>
        <dbReference type="Proteomes" id="UP000182192"/>
    </source>
</evidence>
<name>A0A1I1JWH1_RUMAL</name>
<dbReference type="Proteomes" id="UP000182192">
    <property type="component" value="Unassembled WGS sequence"/>
</dbReference>
<dbReference type="AlphaFoldDB" id="A0A1I1JWH1"/>
<protein>
    <submittedName>
        <fullName evidence="1">Uncharacterized protein</fullName>
    </submittedName>
</protein>
<organism evidence="1 2">
    <name type="scientific">Ruminococcus albus</name>
    <dbReference type="NCBI Taxonomy" id="1264"/>
    <lineage>
        <taxon>Bacteria</taxon>
        <taxon>Bacillati</taxon>
        <taxon>Bacillota</taxon>
        <taxon>Clostridia</taxon>
        <taxon>Eubacteriales</taxon>
        <taxon>Oscillospiraceae</taxon>
        <taxon>Ruminococcus</taxon>
    </lineage>
</organism>
<evidence type="ECO:0000313" key="1">
    <source>
        <dbReference type="EMBL" id="SFC52601.1"/>
    </source>
</evidence>